<reference evidence="1 2" key="1">
    <citation type="submission" date="2021-06" db="EMBL/GenBank/DDBJ databases">
        <authorList>
            <person name="Palmer J.M."/>
        </authorList>
    </citation>
    <scope>NUCLEOTIDE SEQUENCE [LARGE SCALE GENOMIC DNA]</scope>
    <source>
        <strain evidence="1 2">CL_MEX2019</strain>
        <tissue evidence="1">Muscle</tissue>
    </source>
</reference>
<keyword evidence="2" id="KW-1185">Reference proteome</keyword>
<accession>A0ABU7DZF4</accession>
<name>A0ABU7DZF4_9TELE</name>
<dbReference type="EMBL" id="JAHUTJ010039486">
    <property type="protein sequence ID" value="MED6279315.1"/>
    <property type="molecule type" value="Genomic_DNA"/>
</dbReference>
<organism evidence="1 2">
    <name type="scientific">Characodon lateralis</name>
    <dbReference type="NCBI Taxonomy" id="208331"/>
    <lineage>
        <taxon>Eukaryota</taxon>
        <taxon>Metazoa</taxon>
        <taxon>Chordata</taxon>
        <taxon>Craniata</taxon>
        <taxon>Vertebrata</taxon>
        <taxon>Euteleostomi</taxon>
        <taxon>Actinopterygii</taxon>
        <taxon>Neopterygii</taxon>
        <taxon>Teleostei</taxon>
        <taxon>Neoteleostei</taxon>
        <taxon>Acanthomorphata</taxon>
        <taxon>Ovalentaria</taxon>
        <taxon>Atherinomorphae</taxon>
        <taxon>Cyprinodontiformes</taxon>
        <taxon>Goodeidae</taxon>
        <taxon>Characodon</taxon>
    </lineage>
</organism>
<evidence type="ECO:0000313" key="2">
    <source>
        <dbReference type="Proteomes" id="UP001352852"/>
    </source>
</evidence>
<dbReference type="Proteomes" id="UP001352852">
    <property type="component" value="Unassembled WGS sequence"/>
</dbReference>
<sequence>MAERVKVEHSLTSRGACCKGPQKYLKGPHQNELLSDSPQNRGKRVACRTTVPRNLDQSIFFTPFCAPDLITGCPTAAIGPHFPPSSVSISCPQLCDPPLHSRNNVNNQSGFFPHSLDNHKVFFCLSFCFGKRKFPFQVVAADCCLIASTRFVS</sequence>
<protein>
    <submittedName>
        <fullName evidence="1">Uncharacterized protein</fullName>
    </submittedName>
</protein>
<evidence type="ECO:0000313" key="1">
    <source>
        <dbReference type="EMBL" id="MED6279315.1"/>
    </source>
</evidence>
<gene>
    <name evidence="1" type="ORF">CHARACLAT_033203</name>
</gene>
<comment type="caution">
    <text evidence="1">The sequence shown here is derived from an EMBL/GenBank/DDBJ whole genome shotgun (WGS) entry which is preliminary data.</text>
</comment>
<proteinExistence type="predicted"/>